<protein>
    <submittedName>
        <fullName evidence="1">Uncharacterized protein</fullName>
    </submittedName>
</protein>
<evidence type="ECO:0000313" key="2">
    <source>
        <dbReference type="Proteomes" id="UP000035721"/>
    </source>
</evidence>
<proteinExistence type="predicted"/>
<keyword evidence="2" id="KW-1185">Reference proteome</keyword>
<evidence type="ECO:0000313" key="1">
    <source>
        <dbReference type="EMBL" id="CCH79410.1"/>
    </source>
</evidence>
<accession>A0A077M5T7</accession>
<reference evidence="1 2" key="1">
    <citation type="journal article" date="2013" name="ISME J.">
        <title>A metabolic model for members of the genus Tetrasphaera involved in enhanced biological phosphorus removal.</title>
        <authorList>
            <person name="Kristiansen R."/>
            <person name="Nguyen H.T.T."/>
            <person name="Saunders A.M."/>
            <person name="Nielsen J.L."/>
            <person name="Wimmer R."/>
            <person name="Le V.Q."/>
            <person name="McIlroy S.J."/>
            <person name="Petrovski S."/>
            <person name="Seviour R.J."/>
            <person name="Calteau A."/>
            <person name="Nielsen K.L."/>
            <person name="Nielsen P.H."/>
        </authorList>
    </citation>
    <scope>NUCLEOTIDE SEQUENCE [LARGE SCALE GENOMIC DNA]</scope>
    <source>
        <strain evidence="1 2">T1-X7</strain>
    </source>
</reference>
<dbReference type="EMBL" id="CAJB01000366">
    <property type="protein sequence ID" value="CCH79410.1"/>
    <property type="molecule type" value="Genomic_DNA"/>
</dbReference>
<sequence>MRAVSRDVASRGGRLVLLAASDASGLRTARATDVRQVSAVTVQEDARLLEHRPDHLVDLPLDVWIGVAPTGPVAP</sequence>
<comment type="caution">
    <text evidence="1">The sequence shown here is derived from an EMBL/GenBank/DDBJ whole genome shotgun (WGS) entry which is preliminary data.</text>
</comment>
<organism evidence="1 2">
    <name type="scientific">Nostocoides japonicum T1-X7</name>
    <dbReference type="NCBI Taxonomy" id="1194083"/>
    <lineage>
        <taxon>Bacteria</taxon>
        <taxon>Bacillati</taxon>
        <taxon>Actinomycetota</taxon>
        <taxon>Actinomycetes</taxon>
        <taxon>Micrococcales</taxon>
        <taxon>Intrasporangiaceae</taxon>
        <taxon>Nostocoides</taxon>
    </lineage>
</organism>
<gene>
    <name evidence="1" type="ORF">BN12_4280001</name>
</gene>
<dbReference type="AlphaFoldDB" id="A0A077M5T7"/>
<name>A0A077M5T7_9MICO</name>
<dbReference type="Proteomes" id="UP000035721">
    <property type="component" value="Unassembled WGS sequence"/>
</dbReference>